<evidence type="ECO:0000256" key="2">
    <source>
        <dbReference type="PROSITE-ProRule" id="PRU00663"/>
    </source>
</evidence>
<dbReference type="PANTHER" id="PTHR33101">
    <property type="entry name" value="ROP GUANINE NUCLEOTIDE EXCHANGE FACTOR 1"/>
    <property type="match status" value="1"/>
</dbReference>
<dbReference type="GO" id="GO:0005085">
    <property type="term" value="F:guanyl-nucleotide exchange factor activity"/>
    <property type="evidence" value="ECO:0007669"/>
    <property type="project" value="UniProtKB-UniRule"/>
</dbReference>
<feature type="region of interest" description="Disordered" evidence="3">
    <location>
        <begin position="29"/>
        <end position="58"/>
    </location>
</feature>
<accession>A0AAN8UMD0</accession>
<comment type="caution">
    <text evidence="5">The sequence shown here is derived from an EMBL/GenBank/DDBJ whole genome shotgun (WGS) entry which is preliminary data.</text>
</comment>
<reference evidence="5 6" key="1">
    <citation type="submission" date="2023-12" db="EMBL/GenBank/DDBJ databases">
        <title>A high-quality genome assembly for Dillenia turbinata (Dilleniales).</title>
        <authorList>
            <person name="Chanderbali A."/>
        </authorList>
    </citation>
    <scope>NUCLEOTIDE SEQUENCE [LARGE SCALE GENOMIC DNA]</scope>
    <source>
        <strain evidence="5">LSX21</strain>
        <tissue evidence="5">Leaf</tissue>
    </source>
</reference>
<evidence type="ECO:0000313" key="5">
    <source>
        <dbReference type="EMBL" id="KAK6916779.1"/>
    </source>
</evidence>
<organism evidence="5 6">
    <name type="scientific">Dillenia turbinata</name>
    <dbReference type="NCBI Taxonomy" id="194707"/>
    <lineage>
        <taxon>Eukaryota</taxon>
        <taxon>Viridiplantae</taxon>
        <taxon>Streptophyta</taxon>
        <taxon>Embryophyta</taxon>
        <taxon>Tracheophyta</taxon>
        <taxon>Spermatophyta</taxon>
        <taxon>Magnoliopsida</taxon>
        <taxon>eudicotyledons</taxon>
        <taxon>Gunneridae</taxon>
        <taxon>Pentapetalae</taxon>
        <taxon>Dilleniales</taxon>
        <taxon>Dilleniaceae</taxon>
        <taxon>Dillenia</taxon>
    </lineage>
</organism>
<dbReference type="Pfam" id="PF03759">
    <property type="entry name" value="PRONE"/>
    <property type="match status" value="2"/>
</dbReference>
<dbReference type="Gene3D" id="1.20.58.2010">
    <property type="entry name" value="PRONE domain, subdomain 1"/>
    <property type="match status" value="2"/>
</dbReference>
<keyword evidence="6" id="KW-1185">Reference proteome</keyword>
<evidence type="ECO:0000256" key="3">
    <source>
        <dbReference type="SAM" id="MobiDB-lite"/>
    </source>
</evidence>
<evidence type="ECO:0000313" key="6">
    <source>
        <dbReference type="Proteomes" id="UP001370490"/>
    </source>
</evidence>
<sequence>MGSISSEDNFEYSERFESYSLSADVSESESSSSFSCHGEGASTSLTSSPLTSSLPLPGASGLPQPSPLIFPVTRKDVVWSEKPEKCETDLTEVEQMKERFAKLLLGEDMSGGGKGVCTALAISNAITNLSATVFGELWRLEPMVQQKRLMWCREMEWLLCVSDSIVELIPTVQESPGGGTFEVMASRPRSDLYMNLPALKKLDAMLIGILDGFRDTEFWYVDRGIIVANGVDRDGFPSGVSGGRPSTRQEEKWWLPCPRVPPSGLSDEARKRLQQCRDCSSQILKAAMAINSSVLAEMEIPSVFIEALPKSGKACLGDIIFRYITTDQFSPECLLDCLDLSTEHRTLEIANRIEAAIHVWKQKDLNRHPNHKKSRRQSWGGKVKGLVVDTEKNQFLAQRTQTLLRSLRHRFPGLPQTALDMSKIQYNKSGSSADQSIRMTGEKAICRNVPDMNDVGQAILESYSRVMESLAFNIIARIDDLLYVDDATKQRAAAESMSIFNRGGLGGLPLHKRISPSPFSIHHTPYTSPFATPTFCSSTPVAGSPRRVPTPLKSILKGPPEWKVDKPITTEYDSVWSYTGNLGSRKVSDAPERD</sequence>
<gene>
    <name evidence="5" type="ORF">RJ641_019640</name>
</gene>
<keyword evidence="1 2" id="KW-0344">Guanine-nucleotide releasing factor</keyword>
<dbReference type="FunFam" id="1.20.58.2010:FF:000003">
    <property type="entry name" value="Rop guanine nucleotide exchange factor 14"/>
    <property type="match status" value="1"/>
</dbReference>
<dbReference type="InterPro" id="IPR038937">
    <property type="entry name" value="RopGEF"/>
</dbReference>
<dbReference type="PROSITE" id="PS51334">
    <property type="entry name" value="PRONE"/>
    <property type="match status" value="1"/>
</dbReference>
<evidence type="ECO:0000256" key="1">
    <source>
        <dbReference type="ARBA" id="ARBA00022658"/>
    </source>
</evidence>
<dbReference type="AlphaFoldDB" id="A0AAN8UMD0"/>
<dbReference type="PANTHER" id="PTHR33101:SF6">
    <property type="entry name" value="ROP GUANINE NUCLEOTIDE EXCHANGE FACTOR 1"/>
    <property type="match status" value="1"/>
</dbReference>
<dbReference type="InterPro" id="IPR005512">
    <property type="entry name" value="PRONE_dom"/>
</dbReference>
<dbReference type="EMBL" id="JBAMMX010000024">
    <property type="protein sequence ID" value="KAK6916779.1"/>
    <property type="molecule type" value="Genomic_DNA"/>
</dbReference>
<protein>
    <submittedName>
        <fullName evidence="5">PRONE domain</fullName>
    </submittedName>
</protein>
<proteinExistence type="predicted"/>
<evidence type="ECO:0000259" key="4">
    <source>
        <dbReference type="PROSITE" id="PS51334"/>
    </source>
</evidence>
<dbReference type="Proteomes" id="UP001370490">
    <property type="component" value="Unassembled WGS sequence"/>
</dbReference>
<feature type="domain" description="PRONE" evidence="4">
    <location>
        <begin position="83"/>
        <end position="495"/>
    </location>
</feature>
<name>A0AAN8UMD0_9MAGN</name>